<sequence>MLTAKSIVEVKILLATTDAMVVRLGSRIYSDLTACLQVFRNEQGLSHLKVQYDQANDLYYFDLPAE</sequence>
<reference evidence="1 2" key="1">
    <citation type="journal article" date="2016" name="Nat. Commun.">
        <title>Thousands of microbial genomes shed light on interconnected biogeochemical processes in an aquifer system.</title>
        <authorList>
            <person name="Anantharaman K."/>
            <person name="Brown C.T."/>
            <person name="Hug L.A."/>
            <person name="Sharon I."/>
            <person name="Castelle C.J."/>
            <person name="Probst A.J."/>
            <person name="Thomas B.C."/>
            <person name="Singh A."/>
            <person name="Wilkins M.J."/>
            <person name="Karaoz U."/>
            <person name="Brodie E.L."/>
            <person name="Williams K.H."/>
            <person name="Hubbard S.S."/>
            <person name="Banfield J.F."/>
        </authorList>
    </citation>
    <scope>NUCLEOTIDE SEQUENCE [LARGE SCALE GENOMIC DNA]</scope>
</reference>
<dbReference type="EMBL" id="MGHY01000019">
    <property type="protein sequence ID" value="OGM79163.1"/>
    <property type="molecule type" value="Genomic_DNA"/>
</dbReference>
<accession>A0A1F8CS40</accession>
<gene>
    <name evidence="1" type="ORF">A2382_02940</name>
</gene>
<dbReference type="STRING" id="1802538.A2382_02940"/>
<dbReference type="AlphaFoldDB" id="A0A1F8CS40"/>
<comment type="caution">
    <text evidence="1">The sequence shown here is derived from an EMBL/GenBank/DDBJ whole genome shotgun (WGS) entry which is preliminary data.</text>
</comment>
<proteinExistence type="predicted"/>
<organism evidence="1 2">
    <name type="scientific">Candidatus Woesebacteria bacterium RIFOXYB1_FULL_38_16</name>
    <dbReference type="NCBI Taxonomy" id="1802538"/>
    <lineage>
        <taxon>Bacteria</taxon>
        <taxon>Candidatus Woeseibacteriota</taxon>
    </lineage>
</organism>
<name>A0A1F8CS40_9BACT</name>
<evidence type="ECO:0000313" key="2">
    <source>
        <dbReference type="Proteomes" id="UP000178999"/>
    </source>
</evidence>
<protein>
    <submittedName>
        <fullName evidence="1">Uncharacterized protein</fullName>
    </submittedName>
</protein>
<evidence type="ECO:0000313" key="1">
    <source>
        <dbReference type="EMBL" id="OGM79163.1"/>
    </source>
</evidence>
<dbReference type="Proteomes" id="UP000178999">
    <property type="component" value="Unassembled WGS sequence"/>
</dbReference>